<dbReference type="AlphaFoldDB" id="A0A2X4UUB3"/>
<sequence length="691" mass="75663">MRLRYLSVYFLAVFALPAFPSLASSDTALPLKRVALSSAGVGYFEYETEVDGPTTLSLSVPRDQIDDVLKSMIVVGANGGAVSVRMPDNEPLEKGFRDFQFTPAALKSPVSLLNELRGADVSITGPRSIKGKLMSVETETATLGSGMGTQSRYRVSVLTSEGLQQAVLQDVQSLRFDDEKLRNQLNHALTLVAAAQENGPRRLDVVLSGQGKRQVKIGYVVSTPVWKVAYRVQLDKDDRAHLQGWAILENTSGRDWNDVELTLLSGNPIAFRQPLYQSYYVNRPVVPVETLNHQMPIVDRGEVNAAKKQRVLIEEQARQARQMKASSLNSGQFAAMPQASAASAAEREQITVSTALAPPPPAEAVENQSQIVLKLPERQTIASGQSMMTPIIDSDMPAVRHTLLNNNRPVVAVEIANEGKTGLPPGAITFYDGSSEAAYLGDGQIGALPAGDKRLVGFASDLNVRIIRDAPTTKEVYSASVENGIVQIKNSVRQTTTYRLKSLANEKRIVVIDIPRQPGETLVEPKADANSVNLIQNGYRIRHPLAAGQEEAVDIVTESVSRESLSFEQMQEIDRDSLNYYAQTIVQNGAIDDETKRVFSKISEMRKDAIDADEAIAALQGARETIISEQARLRENLGQVPNGSDLQKRYLKQMEQQEDQMASLLAQIDTEKAKKAKADAALRDWLAGRSK</sequence>
<feature type="coiled-coil region" evidence="1">
    <location>
        <begin position="647"/>
        <end position="674"/>
    </location>
</feature>
<organism evidence="4 5">
    <name type="scientific">Leminorella richardii</name>
    <dbReference type="NCBI Taxonomy" id="158841"/>
    <lineage>
        <taxon>Bacteria</taxon>
        <taxon>Pseudomonadati</taxon>
        <taxon>Pseudomonadota</taxon>
        <taxon>Gammaproteobacteria</taxon>
        <taxon>Enterobacterales</taxon>
        <taxon>Budviciaceae</taxon>
        <taxon>Leminorella</taxon>
    </lineage>
</organism>
<reference evidence="4 5" key="1">
    <citation type="submission" date="2018-06" db="EMBL/GenBank/DDBJ databases">
        <authorList>
            <consortium name="Pathogen Informatics"/>
            <person name="Doyle S."/>
        </authorList>
    </citation>
    <scope>NUCLEOTIDE SEQUENCE [LARGE SCALE GENOMIC DNA]</scope>
    <source>
        <strain evidence="4 5">NCTC12151</strain>
    </source>
</reference>
<feature type="chain" id="PRO_5016039893" evidence="2">
    <location>
        <begin position="24"/>
        <end position="691"/>
    </location>
</feature>
<gene>
    <name evidence="4" type="ORF">NCTC12151_03071</name>
</gene>
<protein>
    <submittedName>
        <fullName evidence="4">Uncharacterized conserved protein</fullName>
    </submittedName>
</protein>
<evidence type="ECO:0000313" key="5">
    <source>
        <dbReference type="Proteomes" id="UP000249005"/>
    </source>
</evidence>
<evidence type="ECO:0000313" key="4">
    <source>
        <dbReference type="EMBL" id="SQI43456.1"/>
    </source>
</evidence>
<keyword evidence="5" id="KW-1185">Reference proteome</keyword>
<feature type="signal peptide" evidence="2">
    <location>
        <begin position="1"/>
        <end position="23"/>
    </location>
</feature>
<keyword evidence="2" id="KW-0732">Signal</keyword>
<feature type="domain" description="DUF4139" evidence="3">
    <location>
        <begin position="215"/>
        <end position="565"/>
    </location>
</feature>
<dbReference type="InterPro" id="IPR037291">
    <property type="entry name" value="DUF4139"/>
</dbReference>
<dbReference type="RefSeq" id="WP_111741419.1">
    <property type="nucleotide sequence ID" value="NZ_LR698987.1"/>
</dbReference>
<dbReference type="KEGG" id="lri:NCTC12151_03071"/>
<proteinExistence type="predicted"/>
<dbReference type="Pfam" id="PF13598">
    <property type="entry name" value="DUF4139"/>
    <property type="match status" value="1"/>
</dbReference>
<name>A0A2X4UUB3_9GAMM</name>
<evidence type="ECO:0000259" key="3">
    <source>
        <dbReference type="Pfam" id="PF13598"/>
    </source>
</evidence>
<dbReference type="OrthoDB" id="580912at2"/>
<evidence type="ECO:0000256" key="2">
    <source>
        <dbReference type="SAM" id="SignalP"/>
    </source>
</evidence>
<evidence type="ECO:0000256" key="1">
    <source>
        <dbReference type="SAM" id="Coils"/>
    </source>
</evidence>
<keyword evidence="1" id="KW-0175">Coiled coil</keyword>
<dbReference type="Proteomes" id="UP000249005">
    <property type="component" value="Chromosome 1"/>
</dbReference>
<accession>A0A2X4UUB3</accession>
<dbReference type="EMBL" id="LS483470">
    <property type="protein sequence ID" value="SQI43456.1"/>
    <property type="molecule type" value="Genomic_DNA"/>
</dbReference>